<evidence type="ECO:0000313" key="4">
    <source>
        <dbReference type="EMBL" id="OAI15614.1"/>
    </source>
</evidence>
<dbReference type="AlphaFoldDB" id="A0A177NDC8"/>
<dbReference type="OrthoDB" id="9804312at2"/>
<dbReference type="GO" id="GO:0032259">
    <property type="term" value="P:methylation"/>
    <property type="evidence" value="ECO:0007669"/>
    <property type="project" value="UniProtKB-KW"/>
</dbReference>
<keyword evidence="5" id="KW-1185">Reference proteome</keyword>
<organism evidence="4 5">
    <name type="scientific">Methylomonas lenta</name>
    <dbReference type="NCBI Taxonomy" id="980561"/>
    <lineage>
        <taxon>Bacteria</taxon>
        <taxon>Pseudomonadati</taxon>
        <taxon>Pseudomonadota</taxon>
        <taxon>Gammaproteobacteria</taxon>
        <taxon>Methylococcales</taxon>
        <taxon>Methylococcaceae</taxon>
        <taxon>Methylomonas</taxon>
    </lineage>
</organism>
<keyword evidence="1 4" id="KW-0489">Methyltransferase</keyword>
<dbReference type="GO" id="GO:0008168">
    <property type="term" value="F:methyltransferase activity"/>
    <property type="evidence" value="ECO:0007669"/>
    <property type="project" value="UniProtKB-KW"/>
</dbReference>
<evidence type="ECO:0000256" key="2">
    <source>
        <dbReference type="ARBA" id="ARBA00022679"/>
    </source>
</evidence>
<accession>A0A177NDC8</accession>
<evidence type="ECO:0000256" key="1">
    <source>
        <dbReference type="ARBA" id="ARBA00022603"/>
    </source>
</evidence>
<dbReference type="Pfam" id="PF13649">
    <property type="entry name" value="Methyltransf_25"/>
    <property type="match status" value="1"/>
</dbReference>
<feature type="domain" description="Methyltransferase" evidence="3">
    <location>
        <begin position="54"/>
        <end position="143"/>
    </location>
</feature>
<dbReference type="CDD" id="cd02440">
    <property type="entry name" value="AdoMet_MTases"/>
    <property type="match status" value="1"/>
</dbReference>
<dbReference type="EMBL" id="LUUI01000101">
    <property type="protein sequence ID" value="OAI15614.1"/>
    <property type="molecule type" value="Genomic_DNA"/>
</dbReference>
<dbReference type="InterPro" id="IPR041698">
    <property type="entry name" value="Methyltransf_25"/>
</dbReference>
<dbReference type="PANTHER" id="PTHR43861">
    <property type="entry name" value="TRANS-ACONITATE 2-METHYLTRANSFERASE-RELATED"/>
    <property type="match status" value="1"/>
</dbReference>
<keyword evidence="2 4" id="KW-0808">Transferase</keyword>
<evidence type="ECO:0000313" key="5">
    <source>
        <dbReference type="Proteomes" id="UP000078476"/>
    </source>
</evidence>
<name>A0A177NDC8_9GAMM</name>
<reference evidence="4 5" key="1">
    <citation type="submission" date="2016-03" db="EMBL/GenBank/DDBJ databases">
        <authorList>
            <person name="Ploux O."/>
        </authorList>
    </citation>
    <scope>NUCLEOTIDE SEQUENCE [LARGE SCALE GENOMIC DNA]</scope>
    <source>
        <strain evidence="4 5">R-45370</strain>
    </source>
</reference>
<dbReference type="SUPFAM" id="SSF53335">
    <property type="entry name" value="S-adenosyl-L-methionine-dependent methyltransferases"/>
    <property type="match status" value="1"/>
</dbReference>
<dbReference type="PANTHER" id="PTHR43861:SF1">
    <property type="entry name" value="TRANS-ACONITATE 2-METHYLTRANSFERASE"/>
    <property type="match status" value="1"/>
</dbReference>
<protein>
    <submittedName>
        <fullName evidence="4">Methyltransferase</fullName>
    </submittedName>
</protein>
<sequence>MEKSTEDWQTIESVTLNHYNQHAESFWDGTKDHDVRQNYAAFLRPFPADKTLDILDLGCGPGRDVSYFKSLGHRPVGLDGSEVFCHMARAYTGCQILQQTFLGLNLPHQAFDGVFANASLFHVPSQKLSTVLTALHLALREQGVLFISNPRGDGEGWSGQRYGHYMQIDTSEQFLANAGFEILDFYYRPEGKPRHEQPWLAITARKLCQKKPPS</sequence>
<dbReference type="Gene3D" id="3.40.50.150">
    <property type="entry name" value="Vaccinia Virus protein VP39"/>
    <property type="match status" value="1"/>
</dbReference>
<dbReference type="InterPro" id="IPR029063">
    <property type="entry name" value="SAM-dependent_MTases_sf"/>
</dbReference>
<dbReference type="STRING" id="980561.A1359_09380"/>
<gene>
    <name evidence="4" type="ORF">A1359_09380</name>
</gene>
<proteinExistence type="predicted"/>
<evidence type="ECO:0000259" key="3">
    <source>
        <dbReference type="Pfam" id="PF13649"/>
    </source>
</evidence>
<comment type="caution">
    <text evidence="4">The sequence shown here is derived from an EMBL/GenBank/DDBJ whole genome shotgun (WGS) entry which is preliminary data.</text>
</comment>
<dbReference type="Proteomes" id="UP000078476">
    <property type="component" value="Unassembled WGS sequence"/>
</dbReference>